<dbReference type="EMBL" id="LT934115">
    <property type="protein sequence ID" value="VAH61253.1"/>
    <property type="molecule type" value="Genomic_DNA"/>
</dbReference>
<keyword evidence="3" id="KW-1185">Reference proteome</keyword>
<name>A0A9R0RJD7_TRITD</name>
<gene>
    <name evidence="2" type="ORF">TRITD_3Av1G132190</name>
</gene>
<dbReference type="Proteomes" id="UP000324705">
    <property type="component" value="Chromosome 3A"/>
</dbReference>
<evidence type="ECO:0000256" key="1">
    <source>
        <dbReference type="SAM" id="MobiDB-lite"/>
    </source>
</evidence>
<dbReference type="AlphaFoldDB" id="A0A9R0RJD7"/>
<organism evidence="2 3">
    <name type="scientific">Triticum turgidum subsp. durum</name>
    <name type="common">Durum wheat</name>
    <name type="synonym">Triticum durum</name>
    <dbReference type="NCBI Taxonomy" id="4567"/>
    <lineage>
        <taxon>Eukaryota</taxon>
        <taxon>Viridiplantae</taxon>
        <taxon>Streptophyta</taxon>
        <taxon>Embryophyta</taxon>
        <taxon>Tracheophyta</taxon>
        <taxon>Spermatophyta</taxon>
        <taxon>Magnoliopsida</taxon>
        <taxon>Liliopsida</taxon>
        <taxon>Poales</taxon>
        <taxon>Poaceae</taxon>
        <taxon>BOP clade</taxon>
        <taxon>Pooideae</taxon>
        <taxon>Triticodae</taxon>
        <taxon>Triticeae</taxon>
        <taxon>Triticinae</taxon>
        <taxon>Triticum</taxon>
    </lineage>
</organism>
<dbReference type="Gramene" id="TRITD3Av1G132190.2">
    <property type="protein sequence ID" value="TRITD3Av1G132190.2"/>
    <property type="gene ID" value="TRITD3Av1G132190"/>
</dbReference>
<feature type="region of interest" description="Disordered" evidence="1">
    <location>
        <begin position="110"/>
        <end position="130"/>
    </location>
</feature>
<dbReference type="PANTHER" id="PTHR34364">
    <property type="entry name" value="WAS/WASL-INTERACTING FAMILY PROTEIN"/>
    <property type="match status" value="1"/>
</dbReference>
<accession>A0A9R0RJD7</accession>
<protein>
    <submittedName>
        <fullName evidence="2">Uncharacterized protein</fullName>
    </submittedName>
</protein>
<proteinExistence type="predicted"/>
<dbReference type="OMA" id="VFMRRIF"/>
<reference evidence="2 3" key="1">
    <citation type="submission" date="2017-09" db="EMBL/GenBank/DDBJ databases">
        <authorList>
            <consortium name="International Durum Wheat Genome Sequencing Consortium (IDWGSC)"/>
            <person name="Milanesi L."/>
        </authorList>
    </citation>
    <scope>NUCLEOTIDE SEQUENCE [LARGE SCALE GENOMIC DNA]</scope>
    <source>
        <strain evidence="3">cv. Svevo</strain>
    </source>
</reference>
<sequence length="177" mass="19528">MATPGKPDPAAVPPKAPQPPVKGAIMRCVFPFLLATNIFTGVYGSYNIAATSISFRAQSCCTFHPWQDIFLLKQVYVFAKTYKRDQDKKNAETAAAAAAAAALSAPPVAVAKPAEPAPPPKRVLPPLSEDEQRQVYKWMLEEKRKSKPRDAAEKNKINEEKALLKEIIRADSLPRLW</sequence>
<evidence type="ECO:0000313" key="2">
    <source>
        <dbReference type="EMBL" id="VAH61253.1"/>
    </source>
</evidence>
<dbReference type="PANTHER" id="PTHR34364:SF2">
    <property type="entry name" value="OS01G0579800 PROTEIN"/>
    <property type="match status" value="1"/>
</dbReference>
<evidence type="ECO:0000313" key="3">
    <source>
        <dbReference type="Proteomes" id="UP000324705"/>
    </source>
</evidence>